<dbReference type="PANTHER" id="PTHR35317:SF42">
    <property type="entry name" value="RETROTRANSPOSON GAG DOMAIN-CONTAINING PROTEIN"/>
    <property type="match status" value="1"/>
</dbReference>
<dbReference type="OrthoDB" id="1428668at2759"/>
<dbReference type="Pfam" id="PF14223">
    <property type="entry name" value="Retrotran_gag_2"/>
    <property type="match status" value="1"/>
</dbReference>
<keyword evidence="2" id="KW-1185">Reference proteome</keyword>
<accession>A0A371FKB3</accession>
<proteinExistence type="predicted"/>
<protein>
    <submittedName>
        <fullName evidence="1">Uncharacterized protein</fullName>
    </submittedName>
</protein>
<dbReference type="PANTHER" id="PTHR35317">
    <property type="entry name" value="OS04G0629600 PROTEIN"/>
    <property type="match status" value="1"/>
</dbReference>
<feature type="non-terminal residue" evidence="1">
    <location>
        <position position="204"/>
    </location>
</feature>
<reference evidence="1" key="1">
    <citation type="submission" date="2018-05" db="EMBL/GenBank/DDBJ databases">
        <title>Draft genome of Mucuna pruriens seed.</title>
        <authorList>
            <person name="Nnadi N.E."/>
            <person name="Vos R."/>
            <person name="Hasami M.H."/>
            <person name="Devisetty U.K."/>
            <person name="Aguiy J.C."/>
        </authorList>
    </citation>
    <scope>NUCLEOTIDE SEQUENCE [LARGE SCALE GENOMIC DNA]</scope>
    <source>
        <strain evidence="1">JCA_2017</strain>
    </source>
</reference>
<dbReference type="Proteomes" id="UP000257109">
    <property type="component" value="Unassembled WGS sequence"/>
</dbReference>
<dbReference type="EMBL" id="QJKJ01008755">
    <property type="protein sequence ID" value="RDX78768.1"/>
    <property type="molecule type" value="Genomic_DNA"/>
</dbReference>
<sequence length="204" mass="24018">MIVCTTWKNNEGRDIHFKLRNLFLLWITLKRLKLRNENTLIGCGDHEAFNSKSISGSISESQSASRFLKEIEQFFAKNEKTKMSNLLTKLIRGNIREYIIEVSNLATKLRSLKLELDEDLIMHLVLIYLPAYFGQFKVSYNTQKDKWSLNELISHCVQEEERLQRNKKRKNIKGVTEESSKGKETKKNEEFTCFFYKKSGHMKK</sequence>
<gene>
    <name evidence="1" type="ORF">CR513_40906</name>
</gene>
<dbReference type="AlphaFoldDB" id="A0A371FKB3"/>
<evidence type="ECO:0000313" key="2">
    <source>
        <dbReference type="Proteomes" id="UP000257109"/>
    </source>
</evidence>
<evidence type="ECO:0000313" key="1">
    <source>
        <dbReference type="EMBL" id="RDX78768.1"/>
    </source>
</evidence>
<comment type="caution">
    <text evidence="1">The sequence shown here is derived from an EMBL/GenBank/DDBJ whole genome shotgun (WGS) entry which is preliminary data.</text>
</comment>
<name>A0A371FKB3_MUCPR</name>
<organism evidence="1 2">
    <name type="scientific">Mucuna pruriens</name>
    <name type="common">Velvet bean</name>
    <name type="synonym">Dolichos pruriens</name>
    <dbReference type="NCBI Taxonomy" id="157652"/>
    <lineage>
        <taxon>Eukaryota</taxon>
        <taxon>Viridiplantae</taxon>
        <taxon>Streptophyta</taxon>
        <taxon>Embryophyta</taxon>
        <taxon>Tracheophyta</taxon>
        <taxon>Spermatophyta</taxon>
        <taxon>Magnoliopsida</taxon>
        <taxon>eudicotyledons</taxon>
        <taxon>Gunneridae</taxon>
        <taxon>Pentapetalae</taxon>
        <taxon>rosids</taxon>
        <taxon>fabids</taxon>
        <taxon>Fabales</taxon>
        <taxon>Fabaceae</taxon>
        <taxon>Papilionoideae</taxon>
        <taxon>50 kb inversion clade</taxon>
        <taxon>NPAAA clade</taxon>
        <taxon>indigoferoid/millettioid clade</taxon>
        <taxon>Phaseoleae</taxon>
        <taxon>Mucuna</taxon>
    </lineage>
</organism>